<dbReference type="InParanoid" id="A0A2N3MYB8"/>
<evidence type="ECO:0000256" key="1">
    <source>
        <dbReference type="ARBA" id="ARBA00009176"/>
    </source>
</evidence>
<dbReference type="STRING" id="41688.A0A2N3MYB8"/>
<keyword evidence="5" id="KW-1185">Reference proteome</keyword>
<dbReference type="GO" id="GO:0016799">
    <property type="term" value="F:hydrolase activity, hydrolyzing N-glycosyl compounds"/>
    <property type="evidence" value="ECO:0007669"/>
    <property type="project" value="InterPro"/>
</dbReference>
<dbReference type="PANTHER" id="PTHR43264">
    <property type="match status" value="1"/>
</dbReference>
<accession>A0A2N3MYB8</accession>
<dbReference type="InterPro" id="IPR001910">
    <property type="entry name" value="Inosine/uridine_hydrolase_dom"/>
</dbReference>
<reference evidence="4 5" key="1">
    <citation type="journal article" date="2017" name="G3 (Bethesda)">
        <title>First Draft Genome Sequence of the Pathogenic Fungus Lomentospora prolificans (Formerly Scedosporium prolificans).</title>
        <authorList>
            <person name="Luo R."/>
            <person name="Zimin A."/>
            <person name="Workman R."/>
            <person name="Fan Y."/>
            <person name="Pertea G."/>
            <person name="Grossman N."/>
            <person name="Wear M.P."/>
            <person name="Jia B."/>
            <person name="Miller H."/>
            <person name="Casadevall A."/>
            <person name="Timp W."/>
            <person name="Zhang S.X."/>
            <person name="Salzberg S.L."/>
        </authorList>
    </citation>
    <scope>NUCLEOTIDE SEQUENCE [LARGE SCALE GENOMIC DNA]</scope>
    <source>
        <strain evidence="4 5">JHH-5317</strain>
    </source>
</reference>
<comment type="similarity">
    <text evidence="1">Belongs to the IUNH family.</text>
</comment>
<keyword evidence="2" id="KW-0732">Signal</keyword>
<dbReference type="SUPFAM" id="SSF53590">
    <property type="entry name" value="Nucleoside hydrolase"/>
    <property type="match status" value="1"/>
</dbReference>
<name>A0A2N3MYB8_9PEZI</name>
<organism evidence="4 5">
    <name type="scientific">Lomentospora prolificans</name>
    <dbReference type="NCBI Taxonomy" id="41688"/>
    <lineage>
        <taxon>Eukaryota</taxon>
        <taxon>Fungi</taxon>
        <taxon>Dikarya</taxon>
        <taxon>Ascomycota</taxon>
        <taxon>Pezizomycotina</taxon>
        <taxon>Sordariomycetes</taxon>
        <taxon>Hypocreomycetidae</taxon>
        <taxon>Microascales</taxon>
        <taxon>Microascaceae</taxon>
        <taxon>Lomentospora</taxon>
    </lineage>
</organism>
<comment type="caution">
    <text evidence="4">The sequence shown here is derived from an EMBL/GenBank/DDBJ whole genome shotgun (WGS) entry which is preliminary data.</text>
</comment>
<dbReference type="VEuPathDB" id="FungiDB:jhhlp_008539"/>
<evidence type="ECO:0000259" key="3">
    <source>
        <dbReference type="Pfam" id="PF01156"/>
    </source>
</evidence>
<dbReference type="AlphaFoldDB" id="A0A2N3MYB8"/>
<evidence type="ECO:0000313" key="4">
    <source>
        <dbReference type="EMBL" id="PKS05171.1"/>
    </source>
</evidence>
<evidence type="ECO:0000256" key="2">
    <source>
        <dbReference type="SAM" id="SignalP"/>
    </source>
</evidence>
<dbReference type="InterPro" id="IPR036452">
    <property type="entry name" value="Ribo_hydro-like"/>
</dbReference>
<dbReference type="Pfam" id="PF01156">
    <property type="entry name" value="IU_nuc_hydro"/>
    <property type="match status" value="1"/>
</dbReference>
<dbReference type="Gene3D" id="3.90.245.10">
    <property type="entry name" value="Ribonucleoside hydrolase-like"/>
    <property type="match status" value="1"/>
</dbReference>
<protein>
    <recommendedName>
        <fullName evidence="3">Inosine/uridine-preferring nucleoside hydrolase domain-containing protein</fullName>
    </recommendedName>
</protein>
<dbReference type="Proteomes" id="UP000233524">
    <property type="component" value="Unassembled WGS sequence"/>
</dbReference>
<feature type="signal peptide" evidence="2">
    <location>
        <begin position="1"/>
        <end position="20"/>
    </location>
</feature>
<dbReference type="OrthoDB" id="187522at2759"/>
<feature type="chain" id="PRO_5014950029" description="Inosine/uridine-preferring nucleoside hydrolase domain-containing protein" evidence="2">
    <location>
        <begin position="21"/>
        <end position="358"/>
    </location>
</feature>
<proteinExistence type="inferred from homology"/>
<gene>
    <name evidence="4" type="ORF">jhhlp_008539</name>
</gene>
<dbReference type="EMBL" id="NLAX01001623">
    <property type="protein sequence ID" value="PKS05171.1"/>
    <property type="molecule type" value="Genomic_DNA"/>
</dbReference>
<evidence type="ECO:0000313" key="5">
    <source>
        <dbReference type="Proteomes" id="UP000233524"/>
    </source>
</evidence>
<dbReference type="PANTHER" id="PTHR43264:SF1">
    <property type="entry name" value="INOSINE_URIDINE-PREFERRING NUCLEOSIDE HYDROLASE DOMAIN-CONTAINING PROTEIN"/>
    <property type="match status" value="1"/>
</dbReference>
<sequence>MRFLRFLLPAVCTIFPATNAECVFSSERKPIVIDTDVYSDVDDIGALAVANVLHNYGLADLRGVAVNTHSEYGALAVSVINTYFGNGDIPVAALRPLTKEVFFDTWDFLRGEYAARVAQNWPRTLSNSSVTPTPLKMYRSVLSSARDRSVTLISLGFLTNLATLMRSSADEISSLTGRELISTKVKELVIMGGEYPSGWEYNFGGGDIASACQVVNDWPRDVLVTYSGFDLGKDIFSGTHLSTQAPPDSPVLAAYQWYVGRCGTSRESWDPVATLYGILGLDGLDELGMGKLFAYGNDVGHNRMLNNGSNTWVTDSSTDNQHWLKLADGVTNTTIASWLDRLLANDPAGGSCPYRQCE</sequence>
<feature type="domain" description="Inosine/uridine-preferring nucleoside hydrolase" evidence="3">
    <location>
        <begin position="31"/>
        <end position="216"/>
    </location>
</feature>